<sequence>MQDFRLGSKCPDPTALQMQDSNLGSKSPESSDNLKVSQNSSTSTHQISMPQQEDVKRSETILNQGETDLATQANESAGQLEDVSKGTSSEHNLSSHNMISCMQKSTSISNGPEPGVRRGTVWGRTAAKKNLPMESIDLPVEDEAEIQRLEATKSELQNRIADEAKGNEILQAGLERRKKALHERRLALEKDTKAEIEEIVRAESEVGSLQQKLDDLGVQLNQQLQKNHGSTGDSGNQLQQTSAKLMGKKWDTEASAHSHVSERSTSKDICLDGAAESNNHERKRESTSKPNKNSSQNQQLDSTNNSNSKPTAPSNSKKSGSKGEGSNSSSLSLTKLTTRLNFLKERRSQIASELQNIRGSGQAVRSQDKSRGSEAQNTDKSQGSEIGREGDNSQSLQNVDKREGQSQQKPEKFRKSNSHSVQNVDGGRRSEGQRQYALERGRSEGHVNYDGEQSQGPGGQSVTPSRTYSR</sequence>
<evidence type="ECO:0000313" key="2">
    <source>
        <dbReference type="Proteomes" id="UP001164250"/>
    </source>
</evidence>
<dbReference type="Proteomes" id="UP001164250">
    <property type="component" value="Chromosome 10"/>
</dbReference>
<protein>
    <submittedName>
        <fullName evidence="1">Uncharacterized protein</fullName>
    </submittedName>
</protein>
<proteinExistence type="predicted"/>
<dbReference type="EMBL" id="CM047906">
    <property type="protein sequence ID" value="KAJ0085115.1"/>
    <property type="molecule type" value="Genomic_DNA"/>
</dbReference>
<organism evidence="1 2">
    <name type="scientific">Pistacia atlantica</name>
    <dbReference type="NCBI Taxonomy" id="434234"/>
    <lineage>
        <taxon>Eukaryota</taxon>
        <taxon>Viridiplantae</taxon>
        <taxon>Streptophyta</taxon>
        <taxon>Embryophyta</taxon>
        <taxon>Tracheophyta</taxon>
        <taxon>Spermatophyta</taxon>
        <taxon>Magnoliopsida</taxon>
        <taxon>eudicotyledons</taxon>
        <taxon>Gunneridae</taxon>
        <taxon>Pentapetalae</taxon>
        <taxon>rosids</taxon>
        <taxon>malvids</taxon>
        <taxon>Sapindales</taxon>
        <taxon>Anacardiaceae</taxon>
        <taxon>Pistacia</taxon>
    </lineage>
</organism>
<keyword evidence="2" id="KW-1185">Reference proteome</keyword>
<accession>A0ACC1AC75</accession>
<name>A0ACC1AC75_9ROSI</name>
<gene>
    <name evidence="1" type="ORF">Patl1_08635</name>
</gene>
<comment type="caution">
    <text evidence="1">The sequence shown here is derived from an EMBL/GenBank/DDBJ whole genome shotgun (WGS) entry which is preliminary data.</text>
</comment>
<reference evidence="2" key="1">
    <citation type="journal article" date="2023" name="G3 (Bethesda)">
        <title>Genome assembly and association tests identify interacting loci associated with vigor, precocity, and sex in interspecific pistachio rootstocks.</title>
        <authorList>
            <person name="Palmer W."/>
            <person name="Jacygrad E."/>
            <person name="Sagayaradj S."/>
            <person name="Cavanaugh K."/>
            <person name="Han R."/>
            <person name="Bertier L."/>
            <person name="Beede B."/>
            <person name="Kafkas S."/>
            <person name="Golino D."/>
            <person name="Preece J."/>
            <person name="Michelmore R."/>
        </authorList>
    </citation>
    <scope>NUCLEOTIDE SEQUENCE [LARGE SCALE GENOMIC DNA]</scope>
</reference>
<evidence type="ECO:0000313" key="1">
    <source>
        <dbReference type="EMBL" id="KAJ0085115.1"/>
    </source>
</evidence>